<dbReference type="PANTHER" id="PTHR13448">
    <property type="entry name" value="TRANSMEMBRANE PROTEIN 214"/>
    <property type="match status" value="1"/>
</dbReference>
<protein>
    <submittedName>
        <fullName evidence="1">Uncharacterized protein</fullName>
    </submittedName>
</protein>
<proteinExistence type="predicted"/>
<accession>A0A8X7VQ61</accession>
<dbReference type="Proteomes" id="UP000886595">
    <property type="component" value="Unassembled WGS sequence"/>
</dbReference>
<dbReference type="AlphaFoldDB" id="A0A8X7VQ61"/>
<dbReference type="EMBL" id="JAAMPC010000004">
    <property type="protein sequence ID" value="KAG2315674.1"/>
    <property type="molecule type" value="Genomic_DNA"/>
</dbReference>
<reference evidence="1 2" key="1">
    <citation type="submission" date="2020-02" db="EMBL/GenBank/DDBJ databases">
        <authorList>
            <person name="Ma Q."/>
            <person name="Huang Y."/>
            <person name="Song X."/>
            <person name="Pei D."/>
        </authorList>
    </citation>
    <scope>NUCLEOTIDE SEQUENCE [LARGE SCALE GENOMIC DNA]</scope>
    <source>
        <strain evidence="1">Sxm20200214</strain>
        <tissue evidence="1">Leaf</tissue>
    </source>
</reference>
<evidence type="ECO:0000313" key="2">
    <source>
        <dbReference type="Proteomes" id="UP000886595"/>
    </source>
</evidence>
<dbReference type="InterPro" id="IPR019308">
    <property type="entry name" value="TMEM214"/>
</dbReference>
<name>A0A8X7VQ61_BRACI</name>
<sequence length="381" mass="43305">MELRQRCRSLTFRLRILEKPGDLTELEKHPFWREQCLIPPSSFEILLRLLATSPTEDEVERSSYNRIVFSLFIDTEITSAFTQDTTTRRRFVEIYGSLKRVALAGALKRKAAIQQIFTVSLRLAADEGNPVLAKEATEIGILSLTGNVVCWPLWYKIYKENLEASLLLVKTLVEKWNDYSLELLSSSPPITIGKYLQRIFSISMILAGERGNPYVAREATKIAIWSLSKHFVCWHRWDYIYKENLEASVAILKTIVEDLEANSLKLSSSSSKGVMTTFIVRIFTASLRLAGEAREAAAVAVWALTKKIDGWRRWDYLCGENIKANVVLLETLVEDGKYPFLELSSSDTLTVSQTMKSFLLKASLKEELMVIFTKKLTSPAN</sequence>
<dbReference type="PANTHER" id="PTHR13448:SF14">
    <property type="entry name" value="F26K24.17 PROTEIN"/>
    <property type="match status" value="1"/>
</dbReference>
<dbReference type="GO" id="GO:0005783">
    <property type="term" value="C:endoplasmic reticulum"/>
    <property type="evidence" value="ECO:0007669"/>
    <property type="project" value="TreeGrafter"/>
</dbReference>
<comment type="caution">
    <text evidence="1">The sequence shown here is derived from an EMBL/GenBank/DDBJ whole genome shotgun (WGS) entry which is preliminary data.</text>
</comment>
<organism evidence="1 2">
    <name type="scientific">Brassica carinata</name>
    <name type="common">Ethiopian mustard</name>
    <name type="synonym">Abyssinian cabbage</name>
    <dbReference type="NCBI Taxonomy" id="52824"/>
    <lineage>
        <taxon>Eukaryota</taxon>
        <taxon>Viridiplantae</taxon>
        <taxon>Streptophyta</taxon>
        <taxon>Embryophyta</taxon>
        <taxon>Tracheophyta</taxon>
        <taxon>Spermatophyta</taxon>
        <taxon>Magnoliopsida</taxon>
        <taxon>eudicotyledons</taxon>
        <taxon>Gunneridae</taxon>
        <taxon>Pentapetalae</taxon>
        <taxon>rosids</taxon>
        <taxon>malvids</taxon>
        <taxon>Brassicales</taxon>
        <taxon>Brassicaceae</taxon>
        <taxon>Brassiceae</taxon>
        <taxon>Brassica</taxon>
    </lineage>
</organism>
<evidence type="ECO:0000313" key="1">
    <source>
        <dbReference type="EMBL" id="KAG2315674.1"/>
    </source>
</evidence>
<dbReference type="OrthoDB" id="10022292at2759"/>
<keyword evidence="2" id="KW-1185">Reference proteome</keyword>
<gene>
    <name evidence="1" type="ORF">Bca52824_018796</name>
</gene>
<dbReference type="GO" id="GO:0005794">
    <property type="term" value="C:Golgi apparatus"/>
    <property type="evidence" value="ECO:0007669"/>
    <property type="project" value="TreeGrafter"/>
</dbReference>